<organism evidence="1 2">
    <name type="scientific">Pseudoscardovia suis</name>
    <dbReference type="NCBI Taxonomy" id="987063"/>
    <lineage>
        <taxon>Bacteria</taxon>
        <taxon>Bacillati</taxon>
        <taxon>Actinomycetota</taxon>
        <taxon>Actinomycetes</taxon>
        <taxon>Bifidobacteriales</taxon>
        <taxon>Bifidobacteriaceae</taxon>
        <taxon>Pseudoscardovia</taxon>
    </lineage>
</organism>
<dbReference type="Proteomes" id="UP000216454">
    <property type="component" value="Unassembled WGS sequence"/>
</dbReference>
<evidence type="ECO:0000313" key="2">
    <source>
        <dbReference type="Proteomes" id="UP000216454"/>
    </source>
</evidence>
<dbReference type="RefSeq" id="WP_094692014.1">
    <property type="nucleotide sequence ID" value="NZ_MWWQ01000019.1"/>
</dbReference>
<dbReference type="OrthoDB" id="3240481at2"/>
<dbReference type="EMBL" id="MWWQ01000019">
    <property type="protein sequence ID" value="OZG48886.1"/>
    <property type="molecule type" value="Genomic_DNA"/>
</dbReference>
<gene>
    <name evidence="1" type="ORF">PSSU_1710</name>
</gene>
<sequence>MADKEAGARDATLHEIMAWCEQEADKQYDLYRTTYGDERLSADAAEYAFEAVAEHCWEMLGHGGSMPLEVENQSEDAK</sequence>
<accession>A0A261EQC4</accession>
<reference evidence="1 2" key="1">
    <citation type="journal article" date="2017" name="BMC Genomics">
        <title>Comparative genomic and phylogenomic analyses of the Bifidobacteriaceae family.</title>
        <authorList>
            <person name="Lugli G.A."/>
            <person name="Milani C."/>
            <person name="Turroni F."/>
            <person name="Duranti S."/>
            <person name="Mancabelli L."/>
            <person name="Mangifesta M."/>
            <person name="Ferrario C."/>
            <person name="Modesto M."/>
            <person name="Mattarelli P."/>
            <person name="Jiri K."/>
            <person name="van Sinderen D."/>
            <person name="Ventura M."/>
        </authorList>
    </citation>
    <scope>NUCLEOTIDE SEQUENCE [LARGE SCALE GENOMIC DNA]</scope>
    <source>
        <strain evidence="1 2">DSM 24744</strain>
    </source>
</reference>
<proteinExistence type="predicted"/>
<keyword evidence="2" id="KW-1185">Reference proteome</keyword>
<protein>
    <submittedName>
        <fullName evidence="1">Uncharacterized protein</fullName>
    </submittedName>
</protein>
<name>A0A261EQC4_9BIFI</name>
<evidence type="ECO:0000313" key="1">
    <source>
        <dbReference type="EMBL" id="OZG48886.1"/>
    </source>
</evidence>
<comment type="caution">
    <text evidence="1">The sequence shown here is derived from an EMBL/GenBank/DDBJ whole genome shotgun (WGS) entry which is preliminary data.</text>
</comment>
<dbReference type="AlphaFoldDB" id="A0A261EQC4"/>